<feature type="region of interest" description="Disordered" evidence="2">
    <location>
        <begin position="143"/>
        <end position="176"/>
    </location>
</feature>
<dbReference type="Proteomes" id="UP001187531">
    <property type="component" value="Unassembled WGS sequence"/>
</dbReference>
<name>A0AA88HMR0_ARTSF</name>
<evidence type="ECO:0000313" key="4">
    <source>
        <dbReference type="Proteomes" id="UP001187531"/>
    </source>
</evidence>
<sequence>MEHNSSNYSSVYPEQQTWRSILSEKSDKNHKNEVNQKITVPPSAFKKSVKLVQEWLDHYIDDVVLSLNESSFCEHSSFSDVLDANKTVYSVSSVGKHLRNDGIRQKETDGAPENSGVACAVRISKTPKKAVRKTLKIPTQIKTPHKKARKMAAMPKTPMRQRATTPLKHEPTSSAPRICKEQSESYVQADHLVKLGDMLFQLTLMEEALRTNPESLGISSPHTARVLAKTVDSREKELVGILKSRMSEPSKLRKEVERIKAEEAALIQQKRELFLAETRKVDHMERKVYSTKVRNIMHDVKAHSIKSKKLVGELERLSLARSAREVHRSNMNAASEIRKTLSCQVMEVREQLAEERKKDEATINDLIKKLTWARERYHEDLKELIDKLDDHQRIKELEKIDLREEMRRLRRKIKEDLNEDFKRKSEKIDKSDERNFIA</sequence>
<accession>A0AA88HMR0</accession>
<keyword evidence="4" id="KW-1185">Reference proteome</keyword>
<dbReference type="AlphaFoldDB" id="A0AA88HMR0"/>
<proteinExistence type="predicted"/>
<comment type="caution">
    <text evidence="3">The sequence shown here is derived from an EMBL/GenBank/DDBJ whole genome shotgun (WGS) entry which is preliminary data.</text>
</comment>
<organism evidence="3 4">
    <name type="scientific">Artemia franciscana</name>
    <name type="common">Brine shrimp</name>
    <name type="synonym">Artemia sanfranciscana</name>
    <dbReference type="NCBI Taxonomy" id="6661"/>
    <lineage>
        <taxon>Eukaryota</taxon>
        <taxon>Metazoa</taxon>
        <taxon>Ecdysozoa</taxon>
        <taxon>Arthropoda</taxon>
        <taxon>Crustacea</taxon>
        <taxon>Branchiopoda</taxon>
        <taxon>Anostraca</taxon>
        <taxon>Artemiidae</taxon>
        <taxon>Artemia</taxon>
    </lineage>
</organism>
<evidence type="ECO:0000256" key="1">
    <source>
        <dbReference type="SAM" id="Coils"/>
    </source>
</evidence>
<keyword evidence="1" id="KW-0175">Coiled coil</keyword>
<evidence type="ECO:0000313" key="3">
    <source>
        <dbReference type="EMBL" id="KAK2714640.1"/>
    </source>
</evidence>
<gene>
    <name evidence="3" type="ORF">QYM36_009012</name>
</gene>
<protein>
    <submittedName>
        <fullName evidence="3">Uncharacterized protein</fullName>
    </submittedName>
</protein>
<evidence type="ECO:0000256" key="2">
    <source>
        <dbReference type="SAM" id="MobiDB-lite"/>
    </source>
</evidence>
<reference evidence="3" key="1">
    <citation type="submission" date="2023-07" db="EMBL/GenBank/DDBJ databases">
        <title>Chromosome-level genome assembly of Artemia franciscana.</title>
        <authorList>
            <person name="Jo E."/>
        </authorList>
    </citation>
    <scope>NUCLEOTIDE SEQUENCE</scope>
    <source>
        <tissue evidence="3">Whole body</tissue>
    </source>
</reference>
<dbReference type="EMBL" id="JAVRJZ010000013">
    <property type="protein sequence ID" value="KAK2714640.1"/>
    <property type="molecule type" value="Genomic_DNA"/>
</dbReference>
<feature type="coiled-coil region" evidence="1">
    <location>
        <begin position="338"/>
        <end position="434"/>
    </location>
</feature>